<evidence type="ECO:0000313" key="1">
    <source>
        <dbReference type="EMBL" id="PMS15607.1"/>
    </source>
</evidence>
<protein>
    <submittedName>
        <fullName evidence="1">Uncharacterized protein</fullName>
    </submittedName>
</protein>
<dbReference type="AlphaFoldDB" id="A0A2N7VEN1"/>
<comment type="caution">
    <text evidence="1">The sequence shown here is derived from an EMBL/GenBank/DDBJ whole genome shotgun (WGS) entry which is preliminary data.</text>
</comment>
<sequence>MKKWLAVLLTVSVLAACNKNDGKEYLGVWKKVRGRGPDVVTVQRNGDQFIVSNGGFFPGKHPAELKNDALVIHWDEMSADLFVIDKKTGHLVGGAMELAR</sequence>
<gene>
    <name evidence="1" type="ORF">C0Z18_26700</name>
</gene>
<evidence type="ECO:0000313" key="2">
    <source>
        <dbReference type="Proteomes" id="UP000235616"/>
    </source>
</evidence>
<proteinExistence type="predicted"/>
<keyword evidence="2" id="KW-1185">Reference proteome</keyword>
<dbReference type="Proteomes" id="UP000235616">
    <property type="component" value="Unassembled WGS sequence"/>
</dbReference>
<dbReference type="RefSeq" id="WP_102648446.1">
    <property type="nucleotide sequence ID" value="NZ_PNYA01000030.1"/>
</dbReference>
<reference evidence="1 2" key="1">
    <citation type="submission" date="2018-01" db="EMBL/GenBank/DDBJ databases">
        <title>Whole genome analyses suggest that Burkholderia sensu lato contains two further novel genera in the rhizoxinica-symbiotica group Mycetohabitans gen. nov., and Trinickia gen. nov.: implications for the evolution of diazotrophy and nodulation in the Burkholderiaceae.</title>
        <authorList>
            <person name="Estrada-de los Santos P."/>
            <person name="Palmer M."/>
            <person name="Chavez-Ramirez B."/>
            <person name="Beukes C."/>
            <person name="Steenkamp E.T."/>
            <person name="Hirsch A.M."/>
            <person name="Manyaka P."/>
            <person name="Maluk M."/>
            <person name="Lafos M."/>
            <person name="Crook M."/>
            <person name="Gross E."/>
            <person name="Simon M.F."/>
            <person name="Bueno dos Reis Junior F."/>
            <person name="Poole P.S."/>
            <person name="Venter S.N."/>
            <person name="James E.K."/>
        </authorList>
    </citation>
    <scope>NUCLEOTIDE SEQUENCE [LARGE SCALE GENOMIC DNA]</scope>
    <source>
        <strain evidence="1 2">GIMN1.004</strain>
    </source>
</reference>
<organism evidence="1 2">
    <name type="scientific">Trinickia dabaoshanensis</name>
    <dbReference type="NCBI Taxonomy" id="564714"/>
    <lineage>
        <taxon>Bacteria</taxon>
        <taxon>Pseudomonadati</taxon>
        <taxon>Pseudomonadota</taxon>
        <taxon>Betaproteobacteria</taxon>
        <taxon>Burkholderiales</taxon>
        <taxon>Burkholderiaceae</taxon>
        <taxon>Trinickia</taxon>
    </lineage>
</organism>
<accession>A0A2N7VEN1</accession>
<name>A0A2N7VEN1_9BURK</name>
<dbReference type="PROSITE" id="PS51257">
    <property type="entry name" value="PROKAR_LIPOPROTEIN"/>
    <property type="match status" value="1"/>
</dbReference>
<dbReference type="EMBL" id="PNYA01000030">
    <property type="protein sequence ID" value="PMS15607.1"/>
    <property type="molecule type" value="Genomic_DNA"/>
</dbReference>
<dbReference type="OrthoDB" id="1682314at2"/>